<keyword evidence="5" id="KW-0547">Nucleotide-binding</keyword>
<dbReference type="KEGG" id="sgbi:P3F81_04160"/>
<dbReference type="InterPro" id="IPR036890">
    <property type="entry name" value="HATPase_C_sf"/>
</dbReference>
<dbReference type="Gene3D" id="3.30.450.20">
    <property type="entry name" value="PAS domain"/>
    <property type="match status" value="1"/>
</dbReference>
<dbReference type="RefSeq" id="WP_309320681.1">
    <property type="nucleotide sequence ID" value="NZ_CP120678.1"/>
</dbReference>
<feature type="domain" description="Histidine kinase" evidence="9">
    <location>
        <begin position="277"/>
        <end position="470"/>
    </location>
</feature>
<comment type="catalytic activity">
    <reaction evidence="1">
        <text>ATP + protein L-histidine = ADP + protein N-phospho-L-histidine.</text>
        <dbReference type="EC" id="2.7.13.3"/>
    </reaction>
</comment>
<dbReference type="Gene3D" id="3.30.565.10">
    <property type="entry name" value="Histidine kinase-like ATPase, C-terminal domain"/>
    <property type="match status" value="1"/>
</dbReference>
<accession>A0A9Y2ESZ0</accession>
<evidence type="ECO:0000256" key="8">
    <source>
        <dbReference type="ARBA" id="ARBA00023012"/>
    </source>
</evidence>
<dbReference type="InterPro" id="IPR011495">
    <property type="entry name" value="Sig_transdc_His_kin_sub2_dim/P"/>
</dbReference>
<dbReference type="AlphaFoldDB" id="A0A9Y2ESZ0"/>
<evidence type="ECO:0000256" key="4">
    <source>
        <dbReference type="ARBA" id="ARBA00022679"/>
    </source>
</evidence>
<dbReference type="PANTHER" id="PTHR41523:SF8">
    <property type="entry name" value="ETHYLENE RESPONSE SENSOR PROTEIN"/>
    <property type="match status" value="1"/>
</dbReference>
<evidence type="ECO:0000256" key="5">
    <source>
        <dbReference type="ARBA" id="ARBA00022741"/>
    </source>
</evidence>
<name>A0A9Y2ESZ0_9FIRM</name>
<evidence type="ECO:0000256" key="7">
    <source>
        <dbReference type="ARBA" id="ARBA00022840"/>
    </source>
</evidence>
<evidence type="ECO:0000256" key="1">
    <source>
        <dbReference type="ARBA" id="ARBA00000085"/>
    </source>
</evidence>
<dbReference type="InterPro" id="IPR022066">
    <property type="entry name" value="PdtaS_GAF"/>
</dbReference>
<protein>
    <recommendedName>
        <fullName evidence="2">histidine kinase</fullName>
        <ecNumber evidence="2">2.7.13.3</ecNumber>
    </recommendedName>
</protein>
<dbReference type="GO" id="GO:0005524">
    <property type="term" value="F:ATP binding"/>
    <property type="evidence" value="ECO:0007669"/>
    <property type="project" value="UniProtKB-KW"/>
</dbReference>
<keyword evidence="6 10" id="KW-0418">Kinase</keyword>
<keyword evidence="8" id="KW-0902">Two-component regulatory system</keyword>
<dbReference type="SUPFAM" id="SSF55785">
    <property type="entry name" value="PYP-like sensor domain (PAS domain)"/>
    <property type="match status" value="1"/>
</dbReference>
<gene>
    <name evidence="10" type="ORF">P3F81_04160</name>
</gene>
<dbReference type="EMBL" id="CP120678">
    <property type="protein sequence ID" value="WIW71508.1"/>
    <property type="molecule type" value="Genomic_DNA"/>
</dbReference>
<evidence type="ECO:0000256" key="2">
    <source>
        <dbReference type="ARBA" id="ARBA00012438"/>
    </source>
</evidence>
<dbReference type="InterPro" id="IPR003594">
    <property type="entry name" value="HATPase_dom"/>
</dbReference>
<dbReference type="InterPro" id="IPR035965">
    <property type="entry name" value="PAS-like_dom_sf"/>
</dbReference>
<reference evidence="10" key="1">
    <citation type="submission" date="2023-03" db="EMBL/GenBank/DDBJ databases">
        <title>Selenobaculum gbiensis gen. nov. sp. nov., a new bacterium isolated from the gut microbiota of IBD patient.</title>
        <authorList>
            <person name="Yeo S."/>
            <person name="Park H."/>
            <person name="Huh C.S."/>
        </authorList>
    </citation>
    <scope>NUCLEOTIDE SEQUENCE</scope>
    <source>
        <strain evidence="10">ICN-92133</strain>
    </source>
</reference>
<keyword evidence="3" id="KW-0597">Phosphoprotein</keyword>
<evidence type="ECO:0000313" key="10">
    <source>
        <dbReference type="EMBL" id="WIW71508.1"/>
    </source>
</evidence>
<sequence length="474" mass="53867">MNSIIDMCHMMTTLSVVQMDILDKLHSVYPIVADIAHAQLTVYVKSSEVKNLLVISQIKPNTNFSQYRANNKLESQVRIAEEPLVWHTLSTGETLQGKREWAWGLMMDMYTYPIYDYYGKIIACVSFETNWKDLKIKGYNYLLETAYAIISNASFPIDYELYRSLSASDGIVITDKHSKITFANTAARSIYKVLGVGEMVGHHMFDREITMHIKKETTLVQRPHEKELEIGNLVLIQRSIPIYENQRLFRTVIIVSDVTELKKKEKELIIKSAVIQEIHHRVKNNLQTIASLLRLQSRRTNSPEVKAALKESVNRILSISVVHEFLSQQDAEIIDVVEVAKNILDLVMQNMLEPDFKLETKFKGETIILPSEHASSLALVMNELIQNSIEHGFIGCNEGVIGLNIVRESDNYLIDLYDNGTGLPETFQKHASKSLGLQIVRTLIEDDLGGTFELYSDKGTHARINIPRKMGGGR</sequence>
<dbReference type="Pfam" id="PF02518">
    <property type="entry name" value="HATPase_c"/>
    <property type="match status" value="1"/>
</dbReference>
<evidence type="ECO:0000256" key="6">
    <source>
        <dbReference type="ARBA" id="ARBA00022777"/>
    </source>
</evidence>
<keyword evidence="11" id="KW-1185">Reference proteome</keyword>
<dbReference type="Pfam" id="PF12282">
    <property type="entry name" value="GAF_PdtaS"/>
    <property type="match status" value="1"/>
</dbReference>
<dbReference type="EC" id="2.7.13.3" evidence="2"/>
<dbReference type="Gene3D" id="3.30.450.280">
    <property type="entry name" value="GAF domain"/>
    <property type="match status" value="1"/>
</dbReference>
<evidence type="ECO:0000256" key="3">
    <source>
        <dbReference type="ARBA" id="ARBA00022553"/>
    </source>
</evidence>
<proteinExistence type="predicted"/>
<dbReference type="InterPro" id="IPR005467">
    <property type="entry name" value="His_kinase_dom"/>
</dbReference>
<dbReference type="PANTHER" id="PTHR41523">
    <property type="entry name" value="TWO-COMPONENT SYSTEM SENSOR PROTEIN"/>
    <property type="match status" value="1"/>
</dbReference>
<evidence type="ECO:0000259" key="9">
    <source>
        <dbReference type="PROSITE" id="PS50109"/>
    </source>
</evidence>
<dbReference type="SUPFAM" id="SSF55874">
    <property type="entry name" value="ATPase domain of HSP90 chaperone/DNA topoisomerase II/histidine kinase"/>
    <property type="match status" value="1"/>
</dbReference>
<organism evidence="10 11">
    <name type="scientific">Selenobaculum gibii</name>
    <dbReference type="NCBI Taxonomy" id="3054208"/>
    <lineage>
        <taxon>Bacteria</taxon>
        <taxon>Bacillati</taxon>
        <taxon>Bacillota</taxon>
        <taxon>Negativicutes</taxon>
        <taxon>Selenomonadales</taxon>
        <taxon>Selenomonadaceae</taxon>
        <taxon>Selenobaculum</taxon>
    </lineage>
</organism>
<evidence type="ECO:0000313" key="11">
    <source>
        <dbReference type="Proteomes" id="UP001243623"/>
    </source>
</evidence>
<keyword evidence="7" id="KW-0067">ATP-binding</keyword>
<dbReference type="Proteomes" id="UP001243623">
    <property type="component" value="Chromosome"/>
</dbReference>
<dbReference type="GO" id="GO:0000160">
    <property type="term" value="P:phosphorelay signal transduction system"/>
    <property type="evidence" value="ECO:0007669"/>
    <property type="project" value="UniProtKB-KW"/>
</dbReference>
<dbReference type="GO" id="GO:0004673">
    <property type="term" value="F:protein histidine kinase activity"/>
    <property type="evidence" value="ECO:0007669"/>
    <property type="project" value="UniProtKB-EC"/>
</dbReference>
<dbReference type="PROSITE" id="PS50109">
    <property type="entry name" value="HIS_KIN"/>
    <property type="match status" value="1"/>
</dbReference>
<dbReference type="Pfam" id="PF07568">
    <property type="entry name" value="HisKA_2"/>
    <property type="match status" value="1"/>
</dbReference>
<keyword evidence="4" id="KW-0808">Transferase</keyword>
<dbReference type="InterPro" id="IPR038424">
    <property type="entry name" value="H_kinase_PdtaS_GAF_sf"/>
</dbReference>
<dbReference type="SMART" id="SM00387">
    <property type="entry name" value="HATPase_c"/>
    <property type="match status" value="1"/>
</dbReference>